<dbReference type="ExpressionAtlas" id="A0A590UJQ8">
    <property type="expression patterns" value="baseline and differential"/>
</dbReference>
<dbReference type="VEuPathDB" id="HostDB:ENSG00000085999"/>
<reference evidence="2" key="5">
    <citation type="submission" date="2025-09" db="UniProtKB">
        <authorList>
            <consortium name="Ensembl"/>
        </authorList>
    </citation>
    <scope>IDENTIFICATION</scope>
</reference>
<dbReference type="OrthoDB" id="413460at2759"/>
<evidence type="ECO:0000256" key="1">
    <source>
        <dbReference type="SAM" id="MobiDB-lite"/>
    </source>
</evidence>
<evidence type="ECO:0007829" key="4">
    <source>
        <dbReference type="PeptideAtlas" id="A0A590UJQ8"/>
    </source>
</evidence>
<dbReference type="MassIVE" id="A0A590UJQ8"/>
<organism evidence="2 3">
    <name type="scientific">Homo sapiens</name>
    <name type="common">Human</name>
    <dbReference type="NCBI Taxonomy" id="9606"/>
    <lineage>
        <taxon>Eukaryota</taxon>
        <taxon>Metazoa</taxon>
        <taxon>Chordata</taxon>
        <taxon>Craniata</taxon>
        <taxon>Vertebrata</taxon>
        <taxon>Euteleostomi</taxon>
        <taxon>Mammalia</taxon>
        <taxon>Eutheria</taxon>
        <taxon>Euarchontoglires</taxon>
        <taxon>Primates</taxon>
        <taxon>Haplorrhini</taxon>
        <taxon>Catarrhini</taxon>
        <taxon>Hominidae</taxon>
        <taxon>Homo</taxon>
    </lineage>
</organism>
<reference evidence="2 3" key="3">
    <citation type="journal article" date="2006" name="Nature">
        <title>The DNA sequence and biological annotation of human chromosome 1.</title>
        <authorList>
            <person name="Gregory S.G."/>
            <person name="Barlow K.F."/>
            <person name="McLay K.E."/>
            <person name="Kaul R."/>
            <person name="Swarbreck D."/>
            <person name="Dunham A."/>
            <person name="Scott C.E."/>
            <person name="Howe K.L."/>
            <person name="Woodfine K."/>
            <person name="Spencer C.C."/>
            <person name="Jones M.C."/>
            <person name="Gillson C."/>
            <person name="Searle S."/>
            <person name="Zhou Y."/>
            <person name="Kokocinski F."/>
            <person name="McDonald L."/>
            <person name="Evans R."/>
            <person name="Phillips K."/>
            <person name="Atkinson A."/>
            <person name="Cooper R."/>
            <person name="Jones C."/>
            <person name="Hall R.E."/>
            <person name="Andrews T.D."/>
            <person name="Lloyd C."/>
            <person name="Ainscough R."/>
            <person name="Almeida J.P."/>
            <person name="Ambrose K.D."/>
            <person name="Anderson F."/>
            <person name="Andrew R.W."/>
            <person name="Ashwell R.I."/>
            <person name="Aubin K."/>
            <person name="Babbage A.K."/>
            <person name="Bagguley C.L."/>
            <person name="Bailey J."/>
            <person name="Beasley H."/>
            <person name="Bethel G."/>
            <person name="Bird C.P."/>
            <person name="Bray-Allen S."/>
            <person name="Brown J.Y."/>
            <person name="Brown A.J."/>
            <person name="Buckley D."/>
            <person name="Burton J."/>
            <person name="Bye J."/>
            <person name="Carder C."/>
            <person name="Chapman J.C."/>
            <person name="Clark S.Y."/>
            <person name="Clarke G."/>
            <person name="Clee C."/>
            <person name="Cobley V."/>
            <person name="Collier R.E."/>
            <person name="Corby N."/>
            <person name="Coville G.J."/>
            <person name="Davies J."/>
            <person name="Deadman R."/>
            <person name="Dunn M."/>
            <person name="Earthrowl M."/>
            <person name="Ellington A.G."/>
            <person name="Errington H."/>
            <person name="Frankish A."/>
            <person name="Frankland J."/>
            <person name="French L."/>
            <person name="Garner P."/>
            <person name="Garnett J."/>
            <person name="Gay L."/>
            <person name="Ghori M.R."/>
            <person name="Gibson R."/>
            <person name="Gilby L.M."/>
            <person name="Gillett W."/>
            <person name="Glithero R.J."/>
            <person name="Grafham D.V."/>
            <person name="Griffiths C."/>
            <person name="Griffiths-Jones S."/>
            <person name="Grocock R."/>
            <person name="Hammond S."/>
            <person name="Harrison E.S."/>
            <person name="Hart E."/>
            <person name="Haugen E."/>
            <person name="Heath P.D."/>
            <person name="Holmes S."/>
            <person name="Holt K."/>
            <person name="Howden P.J."/>
            <person name="Hunt A.R."/>
            <person name="Hunt S.E."/>
            <person name="Hunter G."/>
            <person name="Isherwood J."/>
            <person name="James R."/>
            <person name="Johnson C."/>
            <person name="Johnson D."/>
            <person name="Joy A."/>
            <person name="Kay M."/>
            <person name="Kershaw J.K."/>
            <person name="Kibukawa M."/>
            <person name="Kimberley A.M."/>
            <person name="King A."/>
            <person name="Knights A.J."/>
            <person name="Lad H."/>
            <person name="Laird G."/>
            <person name="Lawlor S."/>
            <person name="Leongamornlert D.A."/>
            <person name="Lloyd D.M."/>
            <person name="Loveland J."/>
            <person name="Lovell J."/>
            <person name="Lush M.J."/>
            <person name="Lyne R."/>
            <person name="Martin S."/>
            <person name="Mashreghi-Mohammadi M."/>
            <person name="Matthews L."/>
            <person name="Matthews N.S."/>
            <person name="McLaren S."/>
            <person name="Milne S."/>
            <person name="Mistry S."/>
            <person name="Moore M.J."/>
            <person name="Nickerson T."/>
            <person name="O'Dell C.N."/>
            <person name="Oliver K."/>
            <person name="Palmeiri A."/>
            <person name="Palmer S.A."/>
            <person name="Parker A."/>
            <person name="Patel D."/>
            <person name="Pearce A.V."/>
            <person name="Peck A.I."/>
            <person name="Pelan S."/>
            <person name="Phelps K."/>
            <person name="Phillimore B.J."/>
            <person name="Plumb R."/>
            <person name="Rajan J."/>
            <person name="Raymond C."/>
            <person name="Rouse G."/>
            <person name="Saenphimmachak C."/>
            <person name="Sehra H.K."/>
            <person name="Sheridan E."/>
            <person name="Shownkeen R."/>
            <person name="Sims S."/>
            <person name="Skuce C.D."/>
            <person name="Smith M."/>
            <person name="Steward C."/>
            <person name="Subramanian S."/>
            <person name="Sycamore N."/>
            <person name="Tracey A."/>
            <person name="Tromans A."/>
            <person name="Van Helmond Z."/>
            <person name="Wall M."/>
            <person name="Wallis J.M."/>
            <person name="White S."/>
            <person name="Whitehead S.L."/>
            <person name="Wilkinson J.E."/>
            <person name="Willey D.L."/>
            <person name="Williams H."/>
            <person name="Wilming L."/>
            <person name="Wray P.W."/>
            <person name="Wu Z."/>
            <person name="Coulson A."/>
            <person name="Vaudin M."/>
            <person name="Sulston J.E."/>
            <person name="Durbin R."/>
            <person name="Hubbard T."/>
            <person name="Wooster R."/>
            <person name="Dunham I."/>
            <person name="Carter N.P."/>
            <person name="McVean G."/>
            <person name="Ross M.T."/>
            <person name="Harrow J."/>
            <person name="Olson M.V."/>
            <person name="Beck S."/>
            <person name="Rogers J."/>
            <person name="Bentley D.R."/>
            <person name="Banerjee R."/>
            <person name="Bryant S.P."/>
            <person name="Burford D.C."/>
            <person name="Burrill W.D."/>
            <person name="Clegg S.M."/>
            <person name="Dhami P."/>
            <person name="Dovey O."/>
            <person name="Faulkner L.M."/>
            <person name="Gribble S.M."/>
            <person name="Langford C.F."/>
            <person name="Pandian R.D."/>
            <person name="Porter K.M."/>
            <person name="Prigmore E."/>
        </authorList>
    </citation>
    <scope>NUCLEOTIDE SEQUENCE [LARGE SCALE GENOMIC DNA]</scope>
</reference>
<sequence length="40" mass="4502">MRRSLAPSQLAKRKPEGRSCDDEDWQPGLVVSTQGDREDS</sequence>
<dbReference type="OpenTargets" id="ENSG00000085999"/>
<reference evidence="2 3" key="2">
    <citation type="journal article" date="2004" name="Nature">
        <title>Finishing the euchromatic sequence of the human genome.</title>
        <authorList>
            <consortium name="International Human Genome Sequencing Consortium"/>
        </authorList>
    </citation>
    <scope>NUCLEOTIDE SEQUENCE [LARGE SCALE GENOMIC DNA]</scope>
</reference>
<proteinExistence type="evidence at protein level"/>
<evidence type="ECO:0000313" key="3">
    <source>
        <dbReference type="Proteomes" id="UP000005640"/>
    </source>
</evidence>
<dbReference type="Proteomes" id="UP000005640">
    <property type="component" value="Chromosome 1"/>
</dbReference>
<dbReference type="Ensembl" id="ENST00000657122.1">
    <property type="protein sequence ID" value="ENSP00000499519.1"/>
    <property type="gene ID" value="ENSG00000085999.13"/>
</dbReference>
<name>A0A590UJQ8_HUMAN</name>
<protein>
    <submittedName>
        <fullName evidence="2">RAD54 like</fullName>
    </submittedName>
</protein>
<dbReference type="Bgee" id="ENSG00000085999">
    <property type="expression patterns" value="Expressed in left testis and 102 other cell types or tissues"/>
</dbReference>
<dbReference type="EMBL" id="AL121602">
    <property type="status" value="NOT_ANNOTATED_CDS"/>
    <property type="molecule type" value="Genomic_DNA"/>
</dbReference>
<dbReference type="AlphaFoldDB" id="A0A590UJQ8"/>
<reference evidence="2 3" key="1">
    <citation type="journal article" date="2001" name="Nature">
        <title>Initial sequencing and analysis of the human genome.</title>
        <authorList>
            <consortium name="International Human Genome Sequencing Consortium"/>
            <person name="Lander E.S."/>
            <person name="Linton L.M."/>
            <person name="Birren B."/>
            <person name="Nusbaum C."/>
            <person name="Zody M.C."/>
            <person name="Baldwin J."/>
            <person name="Devon K."/>
            <person name="Dewar K."/>
            <person name="Doyle M."/>
            <person name="FitzHugh W."/>
            <person name="Funke R."/>
            <person name="Gage D."/>
            <person name="Harris K."/>
            <person name="Heaford A."/>
            <person name="Howland J."/>
            <person name="Kann L."/>
            <person name="Lehoczky J."/>
            <person name="LeVine R."/>
            <person name="McEwan P."/>
            <person name="McKernan K."/>
            <person name="Meldrim J."/>
            <person name="Mesirov J.P."/>
            <person name="Miranda C."/>
            <person name="Morris W."/>
            <person name="Naylor J."/>
            <person name="Raymond C."/>
            <person name="Rosetti M."/>
            <person name="Santos R."/>
            <person name="Sheridan A."/>
            <person name="Sougnez C."/>
            <person name="Stange-Thomann N."/>
            <person name="Stojanovic N."/>
            <person name="Subramanian A."/>
            <person name="Wyman D."/>
            <person name="Rogers J."/>
            <person name="Sulston J."/>
            <person name="Ainscough R."/>
            <person name="Beck S."/>
            <person name="Bentley D."/>
            <person name="Burton J."/>
            <person name="Clee C."/>
            <person name="Carter N."/>
            <person name="Coulson A."/>
            <person name="Deadman R."/>
            <person name="Deloukas P."/>
            <person name="Dunham A."/>
            <person name="Dunham I."/>
            <person name="Durbin R."/>
            <person name="French L."/>
            <person name="Grafham D."/>
            <person name="Gregory S."/>
            <person name="Hubbard T."/>
            <person name="Humphray S."/>
            <person name="Hunt A."/>
            <person name="Jones M."/>
            <person name="Lloyd C."/>
            <person name="McMurray A."/>
            <person name="Matthews L."/>
            <person name="Mercer S."/>
            <person name="Milne S."/>
            <person name="Mullikin J.C."/>
            <person name="Mungall A."/>
            <person name="Plumb R."/>
            <person name="Ross M."/>
            <person name="Shownkeen R."/>
            <person name="Sims S."/>
            <person name="Waterston R.H."/>
            <person name="Wilson R.K."/>
            <person name="Hillier L.W."/>
            <person name="McPherson J.D."/>
            <person name="Marra M.A."/>
            <person name="Mardis E.R."/>
            <person name="Fulton L.A."/>
            <person name="Chinwalla A.T."/>
            <person name="Pepin K.H."/>
            <person name="Gish W.R."/>
            <person name="Chissoe S.L."/>
            <person name="Wendl M.C."/>
            <person name="Delehaunty K.D."/>
            <person name="Miner T.L."/>
            <person name="Delehaunty A."/>
            <person name="Kramer J.B."/>
            <person name="Cook L.L."/>
            <person name="Fulton R.S."/>
            <person name="Johnson D.L."/>
            <person name="Minx P.J."/>
            <person name="Clifton S.W."/>
            <person name="Hawkins T."/>
            <person name="Branscomb E."/>
            <person name="Predki P."/>
            <person name="Richardson P."/>
            <person name="Wenning S."/>
            <person name="Slezak T."/>
            <person name="Doggett N."/>
            <person name="Cheng J.F."/>
            <person name="Olsen A."/>
            <person name="Lucas S."/>
            <person name="Elkin C."/>
            <person name="Uberbacher E."/>
            <person name="Frazier M."/>
            <person name="Gibbs R.A."/>
            <person name="Muzny D.M."/>
            <person name="Scherer S.E."/>
            <person name="Bouck J.B."/>
            <person name="Sodergren E.J."/>
            <person name="Worley K.C."/>
            <person name="Rives C.M."/>
            <person name="Gorrell J.H."/>
            <person name="Metzker M.L."/>
            <person name="Naylor S.L."/>
            <person name="Kucherlapati R.S."/>
            <person name="Nelson D.L."/>
            <person name="Weinstock G.M."/>
            <person name="Sakaki Y."/>
            <person name="Fujiyama A."/>
            <person name="Hattori M."/>
            <person name="Yada T."/>
            <person name="Toyoda A."/>
            <person name="Itoh T."/>
            <person name="Kawagoe C."/>
            <person name="Watanabe H."/>
            <person name="Totoki Y."/>
            <person name="Taylor T."/>
            <person name="Weissenbach J."/>
            <person name="Heilig R."/>
            <person name="Saurin W."/>
            <person name="Artiguenave F."/>
            <person name="Brottier P."/>
            <person name="Bruls T."/>
            <person name="Pelletier E."/>
            <person name="Robert C."/>
            <person name="Wincker P."/>
            <person name="Smith D.R."/>
            <person name="Doucette-Stamm L."/>
            <person name="Rubenfield M."/>
            <person name="Weinstock K."/>
            <person name="Lee H.M."/>
            <person name="Dubois J."/>
            <person name="Rosenthal A."/>
            <person name="Platzer M."/>
            <person name="Nyakatura G."/>
            <person name="Taudien S."/>
            <person name="Rump A."/>
            <person name="Yang H."/>
            <person name="Yu J."/>
            <person name="Wang J."/>
            <person name="Huang G."/>
            <person name="Gu J."/>
            <person name="Hood L."/>
            <person name="Rowen L."/>
            <person name="Madan A."/>
            <person name="Qin S."/>
            <person name="Davis R.W."/>
            <person name="Federspiel N.A."/>
            <person name="Abola A.P."/>
            <person name="Proctor M.J."/>
            <person name="Myers R.M."/>
            <person name="Schmutz J."/>
            <person name="Dickson M."/>
            <person name="Grimwood J."/>
            <person name="Cox D.R."/>
            <person name="Olson M.V."/>
            <person name="Kaul R."/>
            <person name="Raymond C."/>
            <person name="Shimizu N."/>
            <person name="Kawasaki K."/>
            <person name="Minoshima S."/>
            <person name="Evans G.A."/>
            <person name="Athanasiou M."/>
            <person name="Schultz R."/>
            <person name="Roe B.A."/>
            <person name="Chen F."/>
            <person name="Pan H."/>
            <person name="Ramser J."/>
            <person name="Lehrach H."/>
            <person name="Reinhardt R."/>
            <person name="McCombie W.R."/>
            <person name="de la Bastide M."/>
            <person name="Dedhia N."/>
            <person name="Blocker H."/>
            <person name="Hornischer K."/>
            <person name="Nordsiek G."/>
            <person name="Agarwala R."/>
            <person name="Aravind L."/>
            <person name="Bailey J.A."/>
            <person name="Bateman A."/>
            <person name="Batzoglou S."/>
            <person name="Birney E."/>
            <person name="Bork P."/>
            <person name="Brown D.G."/>
            <person name="Burge C.B."/>
            <person name="Cerutti L."/>
            <person name="Chen H.C."/>
            <person name="Church D."/>
            <person name="Clamp M."/>
            <person name="Copley R.R."/>
            <person name="Doerks T."/>
            <person name="Eddy S.R."/>
            <person name="Eichler E.E."/>
            <person name="Furey T.S."/>
            <person name="Galagan J."/>
            <person name="Gilbert J.G."/>
            <person name="Harmon C."/>
            <person name="Hayashizaki Y."/>
            <person name="Haussler D."/>
            <person name="Hermjakob H."/>
            <person name="Hokamp K."/>
            <person name="Jang W."/>
            <person name="Johnson L.S."/>
            <person name="Jones T.A."/>
            <person name="Kasif S."/>
            <person name="Kaspryzk A."/>
            <person name="Kennedy S."/>
            <person name="Kent W.J."/>
            <person name="Kitts P."/>
            <person name="Koonin E.V."/>
            <person name="Korf I."/>
            <person name="Kulp D."/>
            <person name="Lancet D."/>
            <person name="Lowe T.M."/>
            <person name="McLysaght A."/>
            <person name="Mikkelsen T."/>
            <person name="Moran J.V."/>
            <person name="Mulder N."/>
            <person name="Pollara V.J."/>
            <person name="Ponting C.P."/>
            <person name="Schuler G."/>
            <person name="Schultz J."/>
            <person name="Slater G."/>
            <person name="Smit A.F."/>
            <person name="Stupka E."/>
            <person name="Szustakowski J."/>
            <person name="Thierry-Mieg D."/>
            <person name="Thierry-Mieg J."/>
            <person name="Wagner L."/>
            <person name="Wallis J."/>
            <person name="Wheeler R."/>
            <person name="Williams A."/>
            <person name="Wolf Y.I."/>
            <person name="Wolfe K.H."/>
            <person name="Yang S.P."/>
            <person name="Yeh R.F."/>
            <person name="Collins F."/>
            <person name="Guyer M.S."/>
            <person name="Peterson J."/>
            <person name="Felsenfeld A."/>
            <person name="Wetterstrand K.A."/>
            <person name="Patrinos A."/>
            <person name="Morgan M.J."/>
            <person name="de Jong P."/>
            <person name="Catanese J.J."/>
            <person name="Osoegawa K."/>
            <person name="Shizuya H."/>
            <person name="Choi S."/>
            <person name="Chen Y.J."/>
        </authorList>
    </citation>
    <scope>NUCLEOTIDE SEQUENCE [LARGE SCALE GENOMIC DNA]</scope>
</reference>
<keyword evidence="3" id="KW-1185">Reference proteome</keyword>
<dbReference type="GeneTree" id="ENSGT00940000156897"/>
<keyword evidence="4" id="KW-1267">Proteomics identification</keyword>
<feature type="region of interest" description="Disordered" evidence="1">
    <location>
        <begin position="1"/>
        <end position="40"/>
    </location>
</feature>
<accession>A0A590UJQ8</accession>
<dbReference type="HGNC" id="HGNC:9826">
    <property type="gene designation" value="RAD54L"/>
</dbReference>
<evidence type="ECO:0000313" key="2">
    <source>
        <dbReference type="Ensembl" id="ENSP00000499519.1"/>
    </source>
</evidence>
<reference evidence="2" key="4">
    <citation type="submission" date="2025-08" db="UniProtKB">
        <authorList>
            <consortium name="Ensembl"/>
        </authorList>
    </citation>
    <scope>IDENTIFICATION</scope>
</reference>
<gene>
    <name evidence="2" type="primary">RAD54L</name>
</gene>
<dbReference type="Ensembl" id="ENST00000657122.1">
    <property type="protein sequence ID" value="ENSP00000499519.1"/>
    <property type="gene ID" value="ENSG00000085999.14"/>
</dbReference>